<reference evidence="2 3" key="1">
    <citation type="journal article" date="2014" name="BMC Genomics">
        <title>Genome and secretome analysis of the hemibiotrophic fungal pathogen, Moniliophthora roreri, which causes frosty pod rot disease of cacao: mechanisms of the biotrophic and necrotrophic phases.</title>
        <authorList>
            <person name="Meinhardt L.W."/>
            <person name="Costa G.G.L."/>
            <person name="Thomazella D.P.T."/>
            <person name="Teixeira P.J.P.L."/>
            <person name="Carazzolle M.F."/>
            <person name="Schuster S.C."/>
            <person name="Carlson J.E."/>
            <person name="Guiltinan M.J."/>
            <person name="Mieczkowski P."/>
            <person name="Farmer A."/>
            <person name="Ramaraj T."/>
            <person name="Crozier J."/>
            <person name="Davis R.E."/>
            <person name="Shao J."/>
            <person name="Melnick R.L."/>
            <person name="Pereira G.A.G."/>
            <person name="Bailey B.A."/>
        </authorList>
    </citation>
    <scope>NUCLEOTIDE SEQUENCE [LARGE SCALE GENOMIC DNA]</scope>
    <source>
        <strain evidence="2 3">MCA 2997</strain>
    </source>
</reference>
<dbReference type="EMBL" id="AWSO01000055">
    <property type="protein sequence ID" value="ESK96105.1"/>
    <property type="molecule type" value="Genomic_DNA"/>
</dbReference>
<feature type="region of interest" description="Disordered" evidence="1">
    <location>
        <begin position="335"/>
        <end position="363"/>
    </location>
</feature>
<dbReference type="OrthoDB" id="5374757at2759"/>
<evidence type="ECO:0000313" key="3">
    <source>
        <dbReference type="Proteomes" id="UP000017559"/>
    </source>
</evidence>
<dbReference type="HOGENOM" id="CLU_051060_0_0_1"/>
<organism evidence="2 3">
    <name type="scientific">Moniliophthora roreri (strain MCA 2997)</name>
    <name type="common">Cocoa frosty pod rot fungus</name>
    <name type="synonym">Crinipellis roreri</name>
    <dbReference type="NCBI Taxonomy" id="1381753"/>
    <lineage>
        <taxon>Eukaryota</taxon>
        <taxon>Fungi</taxon>
        <taxon>Dikarya</taxon>
        <taxon>Basidiomycota</taxon>
        <taxon>Agaricomycotina</taxon>
        <taxon>Agaricomycetes</taxon>
        <taxon>Agaricomycetidae</taxon>
        <taxon>Agaricales</taxon>
        <taxon>Marasmiineae</taxon>
        <taxon>Marasmiaceae</taxon>
        <taxon>Moniliophthora</taxon>
    </lineage>
</organism>
<feature type="compositionally biased region" description="Acidic residues" evidence="1">
    <location>
        <begin position="169"/>
        <end position="184"/>
    </location>
</feature>
<dbReference type="PANTHER" id="PTHR40635:SF1">
    <property type="match status" value="1"/>
</dbReference>
<evidence type="ECO:0000256" key="1">
    <source>
        <dbReference type="SAM" id="MobiDB-lite"/>
    </source>
</evidence>
<name>V2XUA6_MONRO</name>
<evidence type="ECO:0000313" key="2">
    <source>
        <dbReference type="EMBL" id="ESK96105.1"/>
    </source>
</evidence>
<dbReference type="Proteomes" id="UP000017559">
    <property type="component" value="Unassembled WGS sequence"/>
</dbReference>
<comment type="caution">
    <text evidence="2">The sequence shown here is derived from an EMBL/GenBank/DDBJ whole genome shotgun (WGS) entry which is preliminary data.</text>
</comment>
<accession>V2XUA6</accession>
<feature type="region of interest" description="Disordered" evidence="1">
    <location>
        <begin position="97"/>
        <end position="184"/>
    </location>
</feature>
<dbReference type="AlphaFoldDB" id="V2XUA6"/>
<keyword evidence="3" id="KW-1185">Reference proteome</keyword>
<protein>
    <submittedName>
        <fullName evidence="2">Uncharacterized protein</fullName>
    </submittedName>
</protein>
<sequence length="363" mass="41414">MPFRSRNPYYLRISEKCVLPVFLYLDERHVDWMSDRVLQHVLEDLRPNVLSKLQAETDMGSGYAKRATVETHRGETYQFCYFLRKTQPHSIVMKTRSFATAPPRNQTVMPPPPVPPKRKPKVPIQPSESRKRRRRIQDNSSDESGGEAEPGSSSHRSTRTRKIARANAEVDDNVEDDGDVEMGDDFNCEEEVDAPRESRIKTVQFTLIPDDEEEKPKPILKLKYRGFNIFGHCLCIVVEPWPLIRAPSRAPSIFRSTPVPPKERGSSIAPPDFVASVEARQRARSKTPLFLPDFDEEREREETPFPGQTQEMFVMDDDDEYGGMMQFSQVLHSAGDNRAGAADDDEDMEGAVLFGDADENREL</sequence>
<dbReference type="KEGG" id="mrr:Moror_7450"/>
<dbReference type="PANTHER" id="PTHR40635">
    <property type="match status" value="1"/>
</dbReference>
<gene>
    <name evidence="2" type="ORF">Moror_7450</name>
</gene>
<proteinExistence type="predicted"/>